<protein>
    <recommendedName>
        <fullName evidence="3">UTRA domain-containing protein</fullName>
    </recommendedName>
</protein>
<evidence type="ECO:0000313" key="1">
    <source>
        <dbReference type="EMBL" id="GAA3632115.1"/>
    </source>
</evidence>
<reference evidence="2" key="1">
    <citation type="journal article" date="2019" name="Int. J. Syst. Evol. Microbiol.">
        <title>The Global Catalogue of Microorganisms (GCM) 10K type strain sequencing project: providing services to taxonomists for standard genome sequencing and annotation.</title>
        <authorList>
            <consortium name="The Broad Institute Genomics Platform"/>
            <consortium name="The Broad Institute Genome Sequencing Center for Infectious Disease"/>
            <person name="Wu L."/>
            <person name="Ma J."/>
        </authorList>
    </citation>
    <scope>NUCLEOTIDE SEQUENCE [LARGE SCALE GENOMIC DNA]</scope>
    <source>
        <strain evidence="2">JCM 16929</strain>
    </source>
</reference>
<sequence length="79" mass="8946">METMTSSAAVREDAVEAYLAGGPTDFPVALRRTHVPRSAHKVKVEHRGGREQFECMDRAVRDERGALVYTWFQRTPIAE</sequence>
<evidence type="ECO:0008006" key="3">
    <source>
        <dbReference type="Google" id="ProtNLM"/>
    </source>
</evidence>
<evidence type="ECO:0000313" key="2">
    <source>
        <dbReference type="Proteomes" id="UP001501490"/>
    </source>
</evidence>
<dbReference type="EMBL" id="BAABAB010000029">
    <property type="protein sequence ID" value="GAA3632115.1"/>
    <property type="molecule type" value="Genomic_DNA"/>
</dbReference>
<dbReference type="InterPro" id="IPR046030">
    <property type="entry name" value="DUF5988"/>
</dbReference>
<proteinExistence type="predicted"/>
<gene>
    <name evidence="1" type="ORF">GCM10022236_38310</name>
</gene>
<dbReference type="Proteomes" id="UP001501490">
    <property type="component" value="Unassembled WGS sequence"/>
</dbReference>
<accession>A0ABP7AH11</accession>
<keyword evidence="2" id="KW-1185">Reference proteome</keyword>
<name>A0ABP7AH11_9ACTN</name>
<organism evidence="1 2">
    <name type="scientific">Microlunatus ginsengisoli</name>
    <dbReference type="NCBI Taxonomy" id="363863"/>
    <lineage>
        <taxon>Bacteria</taxon>
        <taxon>Bacillati</taxon>
        <taxon>Actinomycetota</taxon>
        <taxon>Actinomycetes</taxon>
        <taxon>Propionibacteriales</taxon>
        <taxon>Propionibacteriaceae</taxon>
        <taxon>Microlunatus</taxon>
    </lineage>
</organism>
<dbReference type="Pfam" id="PF19450">
    <property type="entry name" value="DUF5988"/>
    <property type="match status" value="1"/>
</dbReference>
<comment type="caution">
    <text evidence="1">The sequence shown here is derived from an EMBL/GenBank/DDBJ whole genome shotgun (WGS) entry which is preliminary data.</text>
</comment>